<reference evidence="2 3" key="1">
    <citation type="journal article" date="2017" name="Environ. Microbiol.">
        <title>Genomic and physiological analyses of 'Reinekea forsetii' reveal a versatile opportunistic lifestyle during spring algae blooms.</title>
        <authorList>
            <person name="Avci B."/>
            <person name="Hahnke R.L."/>
            <person name="Chafee M."/>
            <person name="Fischer T."/>
            <person name="Gruber-Vodicka H."/>
            <person name="Tegetmeyer H.E."/>
            <person name="Harder J."/>
            <person name="Fuchs B.M."/>
            <person name="Amann R.I."/>
            <person name="Teeling H."/>
        </authorList>
    </citation>
    <scope>NUCLEOTIDE SEQUENCE [LARGE SCALE GENOMIC DNA]</scope>
    <source>
        <strain evidence="2 3">Hel1_31_D35</strain>
    </source>
</reference>
<evidence type="ECO:0008006" key="4">
    <source>
        <dbReference type="Google" id="ProtNLM"/>
    </source>
</evidence>
<dbReference type="RefSeq" id="WP_100255653.1">
    <property type="nucleotide sequence ID" value="NZ_CP011797.1"/>
</dbReference>
<protein>
    <recommendedName>
        <fullName evidence="4">Lipoprotein</fullName>
    </recommendedName>
</protein>
<dbReference type="PROSITE" id="PS51257">
    <property type="entry name" value="PROKAR_LIPOPROTEIN"/>
    <property type="match status" value="1"/>
</dbReference>
<proteinExistence type="predicted"/>
<dbReference type="AlphaFoldDB" id="A0A2K8KJJ8"/>
<keyword evidence="1" id="KW-0732">Signal</keyword>
<sequence length="147" mass="15488">MKGRFPIGLFLALGLAACSGATPATDAAPLNPADMSPSPDQPGSVATVPSVIFIQYLNQQAPALLCEQDAAIGCLKLPAELCKAAVAESAQRCGPLLLERWPSSFPEDADNAMLYSYQYRQCILADWIQNFGLTAERLASCGAVATP</sequence>
<evidence type="ECO:0000313" key="3">
    <source>
        <dbReference type="Proteomes" id="UP000229757"/>
    </source>
</evidence>
<accession>A0A2K8KJJ8</accession>
<dbReference type="EMBL" id="CP011797">
    <property type="protein sequence ID" value="ATX75235.1"/>
    <property type="molecule type" value="Genomic_DNA"/>
</dbReference>
<dbReference type="Proteomes" id="UP000229757">
    <property type="component" value="Chromosome"/>
</dbReference>
<name>A0A2K8KJJ8_9GAMM</name>
<dbReference type="KEGG" id="rfo:REIFOR_00057"/>
<evidence type="ECO:0000256" key="1">
    <source>
        <dbReference type="SAM" id="SignalP"/>
    </source>
</evidence>
<feature type="chain" id="PRO_5014687905" description="Lipoprotein" evidence="1">
    <location>
        <begin position="25"/>
        <end position="147"/>
    </location>
</feature>
<evidence type="ECO:0000313" key="2">
    <source>
        <dbReference type="EMBL" id="ATX75235.1"/>
    </source>
</evidence>
<dbReference type="OrthoDB" id="580959at2"/>
<gene>
    <name evidence="2" type="ORF">REIFOR_00057</name>
</gene>
<organism evidence="2 3">
    <name type="scientific">Reinekea forsetii</name>
    <dbReference type="NCBI Taxonomy" id="1336806"/>
    <lineage>
        <taxon>Bacteria</taxon>
        <taxon>Pseudomonadati</taxon>
        <taxon>Pseudomonadota</taxon>
        <taxon>Gammaproteobacteria</taxon>
        <taxon>Oceanospirillales</taxon>
        <taxon>Saccharospirillaceae</taxon>
        <taxon>Reinekea</taxon>
    </lineage>
</organism>
<feature type="signal peptide" evidence="1">
    <location>
        <begin position="1"/>
        <end position="24"/>
    </location>
</feature>
<keyword evidence="3" id="KW-1185">Reference proteome</keyword>